<evidence type="ECO:0008006" key="5">
    <source>
        <dbReference type="Google" id="ProtNLM"/>
    </source>
</evidence>
<feature type="transmembrane region" description="Helical" evidence="2">
    <location>
        <begin position="27"/>
        <end position="49"/>
    </location>
</feature>
<protein>
    <recommendedName>
        <fullName evidence="5">DUF4190 domain-containing protein</fullName>
    </recommendedName>
</protein>
<evidence type="ECO:0000256" key="1">
    <source>
        <dbReference type="SAM" id="MobiDB-lite"/>
    </source>
</evidence>
<evidence type="ECO:0000256" key="2">
    <source>
        <dbReference type="SAM" id="Phobius"/>
    </source>
</evidence>
<evidence type="ECO:0000313" key="4">
    <source>
        <dbReference type="Proteomes" id="UP001430172"/>
    </source>
</evidence>
<proteinExistence type="predicted"/>
<gene>
    <name evidence="3" type="ORF">JQN70_02095</name>
</gene>
<dbReference type="Proteomes" id="UP001430172">
    <property type="component" value="Unassembled WGS sequence"/>
</dbReference>
<keyword evidence="2" id="KW-1133">Transmembrane helix</keyword>
<feature type="region of interest" description="Disordered" evidence="1">
    <location>
        <begin position="1"/>
        <end position="20"/>
    </location>
</feature>
<name>A0ABS2CH24_9MICO</name>
<keyword evidence="2" id="KW-0472">Membrane</keyword>
<comment type="caution">
    <text evidence="3">The sequence shown here is derived from an EMBL/GenBank/DDBJ whole genome shotgun (WGS) entry which is preliminary data.</text>
</comment>
<keyword evidence="4" id="KW-1185">Reference proteome</keyword>
<feature type="transmembrane region" description="Helical" evidence="2">
    <location>
        <begin position="55"/>
        <end position="72"/>
    </location>
</feature>
<dbReference type="EMBL" id="JAFDVD010000003">
    <property type="protein sequence ID" value="MBM6399171.1"/>
    <property type="molecule type" value="Genomic_DNA"/>
</dbReference>
<sequence length="109" mass="11454">MVTGDGPGPDEQALPPPSPYHDARSRIGMVVMMAVGLFFAAAYGTIAVVADLPGLWAGVPVALLGVVCVYLAQRRWAQRGQRGGLWMLVGSLLVIGSVWAAFMTSNALL</sequence>
<organism evidence="3 4">
    <name type="scientific">Phycicoccus sonneratiae</name>
    <dbReference type="NCBI Taxonomy" id="2807628"/>
    <lineage>
        <taxon>Bacteria</taxon>
        <taxon>Bacillati</taxon>
        <taxon>Actinomycetota</taxon>
        <taxon>Actinomycetes</taxon>
        <taxon>Micrococcales</taxon>
        <taxon>Intrasporangiaceae</taxon>
        <taxon>Phycicoccus</taxon>
    </lineage>
</organism>
<feature type="transmembrane region" description="Helical" evidence="2">
    <location>
        <begin position="84"/>
        <end position="102"/>
    </location>
</feature>
<dbReference type="RefSeq" id="WP_204129644.1">
    <property type="nucleotide sequence ID" value="NZ_JAFDVD010000003.1"/>
</dbReference>
<evidence type="ECO:0000313" key="3">
    <source>
        <dbReference type="EMBL" id="MBM6399171.1"/>
    </source>
</evidence>
<reference evidence="3" key="1">
    <citation type="submission" date="2021-02" db="EMBL/GenBank/DDBJ databases">
        <title>Phycicoccus sp. MQZ13P-5T, whole genome shotgun sequence.</title>
        <authorList>
            <person name="Tuo L."/>
        </authorList>
    </citation>
    <scope>NUCLEOTIDE SEQUENCE</scope>
    <source>
        <strain evidence="3">MQZ13P-5</strain>
    </source>
</reference>
<accession>A0ABS2CH24</accession>
<keyword evidence="2" id="KW-0812">Transmembrane</keyword>